<sequence length="107" mass="11362">MASPPPTLTLEQAKQALAEAIESFNTPDNISRIRAAAAAVPEEQRAMAVLPIVQQIQAAVLAKYGFAGPTAVFAGIMALKAHEADPEVKEGLEKVMHGFMEHVKNVA</sequence>
<name>A0A8J5XC20_DIALT</name>
<dbReference type="EMBL" id="JAGTXO010000060">
    <property type="protein sequence ID" value="KAG8457937.1"/>
    <property type="molecule type" value="Genomic_DNA"/>
</dbReference>
<evidence type="ECO:0008006" key="3">
    <source>
        <dbReference type="Google" id="ProtNLM"/>
    </source>
</evidence>
<accession>A0A8J5XC20</accession>
<keyword evidence="2" id="KW-1185">Reference proteome</keyword>
<dbReference type="Pfam" id="PF14974">
    <property type="entry name" value="P_C10"/>
    <property type="match status" value="1"/>
</dbReference>
<comment type="caution">
    <text evidence="1">The sequence shown here is derived from an EMBL/GenBank/DDBJ whole genome shotgun (WGS) entry which is preliminary data.</text>
</comment>
<dbReference type="Proteomes" id="UP000751190">
    <property type="component" value="Unassembled WGS sequence"/>
</dbReference>
<evidence type="ECO:0000313" key="1">
    <source>
        <dbReference type="EMBL" id="KAG8457937.1"/>
    </source>
</evidence>
<dbReference type="OrthoDB" id="75738at2759"/>
<dbReference type="AlphaFoldDB" id="A0A8J5XC20"/>
<protein>
    <recommendedName>
        <fullName evidence="3">Protein C10</fullName>
    </recommendedName>
</protein>
<gene>
    <name evidence="1" type="ORF">KFE25_012003</name>
</gene>
<reference evidence="1" key="1">
    <citation type="submission" date="2021-05" db="EMBL/GenBank/DDBJ databases">
        <title>The genome of the haptophyte Pavlova lutheri (Diacronema luteri, Pavlovales) - a model for lipid biosynthesis in eukaryotic algae.</title>
        <authorList>
            <person name="Hulatt C.J."/>
            <person name="Posewitz M.C."/>
        </authorList>
    </citation>
    <scope>NUCLEOTIDE SEQUENCE</scope>
    <source>
        <strain evidence="1">NIVA-4/92</strain>
    </source>
</reference>
<proteinExistence type="predicted"/>
<dbReference type="InterPro" id="IPR026317">
    <property type="entry name" value="P_C10"/>
</dbReference>
<organism evidence="1 2">
    <name type="scientific">Diacronema lutheri</name>
    <name type="common">Unicellular marine alga</name>
    <name type="synonym">Monochrysis lutheri</name>
    <dbReference type="NCBI Taxonomy" id="2081491"/>
    <lineage>
        <taxon>Eukaryota</taxon>
        <taxon>Haptista</taxon>
        <taxon>Haptophyta</taxon>
        <taxon>Pavlovophyceae</taxon>
        <taxon>Pavlovales</taxon>
        <taxon>Pavlovaceae</taxon>
        <taxon>Diacronema</taxon>
    </lineage>
</organism>
<evidence type="ECO:0000313" key="2">
    <source>
        <dbReference type="Proteomes" id="UP000751190"/>
    </source>
</evidence>